<evidence type="ECO:0000313" key="4">
    <source>
        <dbReference type="Proteomes" id="UP000224080"/>
    </source>
</evidence>
<evidence type="ECO:0000256" key="2">
    <source>
        <dbReference type="SAM" id="SignalP"/>
    </source>
</evidence>
<sequence length="187" mass="18767">MKFVTVALVAISLLSSPTSFVLGQEDPGPSPTESVGCEPHGDHWHCDGPRPPTDAPATGTAAPTAADPGPSPTESVGCEPHGDHWHCDGPATALPTATPTHPPDDEHEHEHNQPTASGSSSQDPGPSPTESVGCEPHGDHWHCDGPATATTTGATPAPTTGGAGANVFRLSQCAGVAGAAVVVAMMM</sequence>
<name>A0A2B7WZM5_9EURO</name>
<reference evidence="3 4" key="1">
    <citation type="submission" date="2017-10" db="EMBL/GenBank/DDBJ databases">
        <title>Comparative genomics in systemic dimorphic fungi from Ajellomycetaceae.</title>
        <authorList>
            <person name="Munoz J.F."/>
            <person name="Mcewen J.G."/>
            <person name="Clay O.K."/>
            <person name="Cuomo C.A."/>
        </authorList>
    </citation>
    <scope>NUCLEOTIDE SEQUENCE [LARGE SCALE GENOMIC DNA]</scope>
    <source>
        <strain evidence="3 4">UAMH130</strain>
    </source>
</reference>
<keyword evidence="2" id="KW-0732">Signal</keyword>
<dbReference type="EMBL" id="PDNC01000035">
    <property type="protein sequence ID" value="PGH04794.1"/>
    <property type="molecule type" value="Genomic_DNA"/>
</dbReference>
<feature type="compositionally biased region" description="Basic and acidic residues" evidence="1">
    <location>
        <begin position="39"/>
        <end position="48"/>
    </location>
</feature>
<protein>
    <submittedName>
        <fullName evidence="3">Uncharacterized protein</fullName>
    </submittedName>
</protein>
<evidence type="ECO:0000313" key="3">
    <source>
        <dbReference type="EMBL" id="PGH04794.1"/>
    </source>
</evidence>
<dbReference type="OrthoDB" id="5362269at2759"/>
<feature type="signal peptide" evidence="2">
    <location>
        <begin position="1"/>
        <end position="23"/>
    </location>
</feature>
<feature type="chain" id="PRO_5012180023" evidence="2">
    <location>
        <begin position="24"/>
        <end position="187"/>
    </location>
</feature>
<comment type="caution">
    <text evidence="3">The sequence shown here is derived from an EMBL/GenBank/DDBJ whole genome shotgun (WGS) entry which is preliminary data.</text>
</comment>
<feature type="compositionally biased region" description="Low complexity" evidence="1">
    <location>
        <begin position="90"/>
        <end position="99"/>
    </location>
</feature>
<gene>
    <name evidence="3" type="ORF">GX51_03279</name>
</gene>
<feature type="compositionally biased region" description="Basic and acidic residues" evidence="1">
    <location>
        <begin position="102"/>
        <end position="112"/>
    </location>
</feature>
<dbReference type="Proteomes" id="UP000224080">
    <property type="component" value="Unassembled WGS sequence"/>
</dbReference>
<proteinExistence type="predicted"/>
<evidence type="ECO:0000256" key="1">
    <source>
        <dbReference type="SAM" id="MobiDB-lite"/>
    </source>
</evidence>
<feature type="region of interest" description="Disordered" evidence="1">
    <location>
        <begin position="19"/>
        <end position="157"/>
    </location>
</feature>
<accession>A0A2B7WZM5</accession>
<organism evidence="3 4">
    <name type="scientific">Blastomyces parvus</name>
    <dbReference type="NCBI Taxonomy" id="2060905"/>
    <lineage>
        <taxon>Eukaryota</taxon>
        <taxon>Fungi</taxon>
        <taxon>Dikarya</taxon>
        <taxon>Ascomycota</taxon>
        <taxon>Pezizomycotina</taxon>
        <taxon>Eurotiomycetes</taxon>
        <taxon>Eurotiomycetidae</taxon>
        <taxon>Onygenales</taxon>
        <taxon>Ajellomycetaceae</taxon>
        <taxon>Blastomyces</taxon>
    </lineage>
</organism>
<feature type="compositionally biased region" description="Low complexity" evidence="1">
    <location>
        <begin position="55"/>
        <end position="68"/>
    </location>
</feature>
<keyword evidence="4" id="KW-1185">Reference proteome</keyword>
<dbReference type="AlphaFoldDB" id="A0A2B7WZM5"/>
<feature type="compositionally biased region" description="Low complexity" evidence="1">
    <location>
        <begin position="145"/>
        <end position="157"/>
    </location>
</feature>